<feature type="transmembrane region" description="Helical" evidence="1">
    <location>
        <begin position="87"/>
        <end position="116"/>
    </location>
</feature>
<keyword evidence="1" id="KW-0472">Membrane</keyword>
<name>A0A2Z5UVV9_9COXI</name>
<keyword evidence="1" id="KW-0812">Transmembrane</keyword>
<dbReference type="KEGG" id="rvi:RVIR1_11650"/>
<dbReference type="AlphaFoldDB" id="A0A2Z5UVV9"/>
<evidence type="ECO:0000256" key="1">
    <source>
        <dbReference type="SAM" id="Phobius"/>
    </source>
</evidence>
<accession>A0A2Z5UVV9</accession>
<sequence length="173" mass="19497">MLTEGVESHPNISDKLNYYCTQIITYLNPPLFDKEKTIEVKQLIELTQQMQAGTIEPEDFYKQSMQSIEQIRSQIPPLSFAWRLLDIVASLVVIIMIIVLPLGIPIAIACGCYTAVKGNKFEFSFFSKSSKEKKLDEIKVLVNKIKNVSAKLASVTENSDVGVEHRTIASNMR</sequence>
<protein>
    <submittedName>
        <fullName evidence="2">Uncharacterized protein</fullName>
    </submittedName>
</protein>
<keyword evidence="3" id="KW-1185">Reference proteome</keyword>
<dbReference type="RefSeq" id="WP_126323162.1">
    <property type="nucleotide sequence ID" value="NZ_AP018005.1"/>
</dbReference>
<keyword evidence="1" id="KW-1133">Transmembrane helix</keyword>
<evidence type="ECO:0000313" key="3">
    <source>
        <dbReference type="Proteomes" id="UP000282483"/>
    </source>
</evidence>
<organism evidence="2 3">
    <name type="scientific">Candidatus Rickettsiella viridis</name>
    <dbReference type="NCBI Taxonomy" id="676208"/>
    <lineage>
        <taxon>Bacteria</taxon>
        <taxon>Pseudomonadati</taxon>
        <taxon>Pseudomonadota</taxon>
        <taxon>Gammaproteobacteria</taxon>
        <taxon>Legionellales</taxon>
        <taxon>Coxiellaceae</taxon>
        <taxon>Rickettsiella</taxon>
    </lineage>
</organism>
<gene>
    <name evidence="2" type="ORF">RVIR1_11650</name>
</gene>
<evidence type="ECO:0000313" key="2">
    <source>
        <dbReference type="EMBL" id="BBB15628.1"/>
    </source>
</evidence>
<proteinExistence type="predicted"/>
<dbReference type="EMBL" id="AP018005">
    <property type="protein sequence ID" value="BBB15628.1"/>
    <property type="molecule type" value="Genomic_DNA"/>
</dbReference>
<reference evidence="2 3" key="1">
    <citation type="submission" date="2017-03" db="EMBL/GenBank/DDBJ databases">
        <title>The genome sequence of Candidatus Rickettsiella viridis.</title>
        <authorList>
            <person name="Nikoh N."/>
            <person name="Tsuchida T."/>
            <person name="Yamaguchi K."/>
            <person name="Maeda T."/>
            <person name="Shigenobu S."/>
            <person name="Fukatsu T."/>
        </authorList>
    </citation>
    <scope>NUCLEOTIDE SEQUENCE [LARGE SCALE GENOMIC DNA]</scope>
    <source>
        <strain evidence="2 3">Ap-RA04</strain>
    </source>
</reference>
<dbReference type="Proteomes" id="UP000282483">
    <property type="component" value="Chromosome"/>
</dbReference>